<keyword evidence="3" id="KW-1185">Reference proteome</keyword>
<dbReference type="OrthoDB" id="10574563at2759"/>
<dbReference type="AlphaFoldDB" id="A0A0C9LX04"/>
<gene>
    <name evidence="2" type="ORF">MAM1_0267c08957</name>
</gene>
<protein>
    <submittedName>
        <fullName evidence="2">Uncharacterized protein</fullName>
    </submittedName>
</protein>
<feature type="region of interest" description="Disordered" evidence="1">
    <location>
        <begin position="1"/>
        <end position="24"/>
    </location>
</feature>
<evidence type="ECO:0000313" key="3">
    <source>
        <dbReference type="Proteomes" id="UP000053815"/>
    </source>
</evidence>
<name>A0A0C9LX04_9FUNG</name>
<dbReference type="EMBL" id="DF836556">
    <property type="protein sequence ID" value="GAN09430.1"/>
    <property type="molecule type" value="Genomic_DNA"/>
</dbReference>
<organism evidence="2">
    <name type="scientific">Mucor ambiguus</name>
    <dbReference type="NCBI Taxonomy" id="91626"/>
    <lineage>
        <taxon>Eukaryota</taxon>
        <taxon>Fungi</taxon>
        <taxon>Fungi incertae sedis</taxon>
        <taxon>Mucoromycota</taxon>
        <taxon>Mucoromycotina</taxon>
        <taxon>Mucoromycetes</taxon>
        <taxon>Mucorales</taxon>
        <taxon>Mucorineae</taxon>
        <taxon>Mucoraceae</taxon>
        <taxon>Mucor</taxon>
    </lineage>
</organism>
<evidence type="ECO:0000313" key="2">
    <source>
        <dbReference type="EMBL" id="GAN09430.1"/>
    </source>
</evidence>
<proteinExistence type="predicted"/>
<sequence>MLNDTAAAIQGGFAGRPQQRTTREQVPVAQGVRRLASVITSHPIRYLLRDHVPDLEEEHDTIARKIDRVTLAVYHDLALAGDEQAARAWRSITTEQRTNMADESFFFCFFDLDVDL</sequence>
<dbReference type="Proteomes" id="UP000053815">
    <property type="component" value="Unassembled WGS sequence"/>
</dbReference>
<evidence type="ECO:0000256" key="1">
    <source>
        <dbReference type="SAM" id="MobiDB-lite"/>
    </source>
</evidence>
<accession>A0A0C9LX04</accession>
<reference evidence="2" key="1">
    <citation type="submission" date="2014-09" db="EMBL/GenBank/DDBJ databases">
        <title>Draft genome sequence of an oleaginous Mucoromycotina fungus Mucor ambiguus NBRC6742.</title>
        <authorList>
            <person name="Takeda I."/>
            <person name="Yamane N."/>
            <person name="Morita T."/>
            <person name="Tamano K."/>
            <person name="Machida M."/>
            <person name="Baker S."/>
            <person name="Koike H."/>
        </authorList>
    </citation>
    <scope>NUCLEOTIDE SEQUENCE</scope>
    <source>
        <strain evidence="2">NBRC 6742</strain>
    </source>
</reference>